<evidence type="ECO:0000313" key="1">
    <source>
        <dbReference type="EMBL" id="GAA1098619.1"/>
    </source>
</evidence>
<dbReference type="Proteomes" id="UP001499987">
    <property type="component" value="Unassembled WGS sequence"/>
</dbReference>
<name>A0ABN1TQT6_9ACTN</name>
<comment type="caution">
    <text evidence="1">The sequence shown here is derived from an EMBL/GenBank/DDBJ whole genome shotgun (WGS) entry which is preliminary data.</text>
</comment>
<keyword evidence="2" id="KW-1185">Reference proteome</keyword>
<organism evidence="1 2">
    <name type="scientific">Kitasatospora arboriphila</name>
    <dbReference type="NCBI Taxonomy" id="258052"/>
    <lineage>
        <taxon>Bacteria</taxon>
        <taxon>Bacillati</taxon>
        <taxon>Actinomycetota</taxon>
        <taxon>Actinomycetes</taxon>
        <taxon>Kitasatosporales</taxon>
        <taxon>Streptomycetaceae</taxon>
        <taxon>Kitasatospora</taxon>
    </lineage>
</organism>
<gene>
    <name evidence="1" type="ORF">GCM10009663_46790</name>
</gene>
<accession>A0ABN1TQT6</accession>
<protein>
    <submittedName>
        <fullName evidence="1">Uncharacterized protein</fullName>
    </submittedName>
</protein>
<proteinExistence type="predicted"/>
<dbReference type="EMBL" id="BAAALD010000048">
    <property type="protein sequence ID" value="GAA1098619.1"/>
    <property type="molecule type" value="Genomic_DNA"/>
</dbReference>
<sequence length="164" mass="17409">MSGPHGRLRAVGLRDEVVLSCFLRDDTPDGVLAALRWHLGLDADRPAGPDPEEHAYAVLRPDPDSRLPGGDVASLRRRSRGFTAEGERHAWGLFSRNLRLDDMVGDLLALLDLIAPHVDGPGHGGHVREEFAAVPAAVVFGDGTCRPPAFRVGADAAPVAGVTS</sequence>
<evidence type="ECO:0000313" key="2">
    <source>
        <dbReference type="Proteomes" id="UP001499987"/>
    </source>
</evidence>
<reference evidence="1 2" key="1">
    <citation type="journal article" date="2019" name="Int. J. Syst. Evol. Microbiol.">
        <title>The Global Catalogue of Microorganisms (GCM) 10K type strain sequencing project: providing services to taxonomists for standard genome sequencing and annotation.</title>
        <authorList>
            <consortium name="The Broad Institute Genomics Platform"/>
            <consortium name="The Broad Institute Genome Sequencing Center for Infectious Disease"/>
            <person name="Wu L."/>
            <person name="Ma J."/>
        </authorList>
    </citation>
    <scope>NUCLEOTIDE SEQUENCE [LARGE SCALE GENOMIC DNA]</scope>
    <source>
        <strain evidence="1 2">JCM 13002</strain>
    </source>
</reference>